<accession>R7THP6</accession>
<dbReference type="Pfam" id="PF03283">
    <property type="entry name" value="PAE"/>
    <property type="match status" value="1"/>
</dbReference>
<dbReference type="EMBL" id="AMQN01013973">
    <property type="status" value="NOT_ANNOTATED_CDS"/>
    <property type="molecule type" value="Genomic_DNA"/>
</dbReference>
<dbReference type="PANTHER" id="PTHR21562:SF122">
    <property type="entry name" value="PALMITOLEOYL-PROTEIN CARBOXYLESTERASE NOTUM"/>
    <property type="match status" value="1"/>
</dbReference>
<dbReference type="ESTHER" id="capte-r7thp6">
    <property type="family name" value="Pectinacetylesterase-Notum"/>
</dbReference>
<dbReference type="AlphaFoldDB" id="R7THP6"/>
<dbReference type="Proteomes" id="UP000014760">
    <property type="component" value="Unassembled WGS sequence"/>
</dbReference>
<name>R7THP6_CAPTE</name>
<dbReference type="GO" id="GO:0016787">
    <property type="term" value="F:hydrolase activity"/>
    <property type="evidence" value="ECO:0007669"/>
    <property type="project" value="InterPro"/>
</dbReference>
<protein>
    <submittedName>
        <fullName evidence="2 3">Uncharacterized protein</fullName>
    </submittedName>
</protein>
<dbReference type="OrthoDB" id="2015280at2759"/>
<organism evidence="2">
    <name type="scientific">Capitella teleta</name>
    <name type="common">Polychaete worm</name>
    <dbReference type="NCBI Taxonomy" id="283909"/>
    <lineage>
        <taxon>Eukaryota</taxon>
        <taxon>Metazoa</taxon>
        <taxon>Spiralia</taxon>
        <taxon>Lophotrochozoa</taxon>
        <taxon>Annelida</taxon>
        <taxon>Polychaeta</taxon>
        <taxon>Sedentaria</taxon>
        <taxon>Scolecida</taxon>
        <taxon>Capitellidae</taxon>
        <taxon>Capitella</taxon>
    </lineage>
</organism>
<evidence type="ECO:0000313" key="2">
    <source>
        <dbReference type="EMBL" id="ELT91091.1"/>
    </source>
</evidence>
<dbReference type="EMBL" id="KB310648">
    <property type="protein sequence ID" value="ELT91091.1"/>
    <property type="molecule type" value="Genomic_DNA"/>
</dbReference>
<gene>
    <name evidence="2" type="ORF">CAPTEDRAFT_135953</name>
</gene>
<dbReference type="FunCoup" id="R7THP6">
    <property type="interactions" value="63"/>
</dbReference>
<reference evidence="4" key="1">
    <citation type="submission" date="2012-12" db="EMBL/GenBank/DDBJ databases">
        <authorList>
            <person name="Hellsten U."/>
            <person name="Grimwood J."/>
            <person name="Chapman J.A."/>
            <person name="Shapiro H."/>
            <person name="Aerts A."/>
            <person name="Otillar R.P."/>
            <person name="Terry A.Y."/>
            <person name="Boore J.L."/>
            <person name="Simakov O."/>
            <person name="Marletaz F."/>
            <person name="Cho S.-J."/>
            <person name="Edsinger-Gonzales E."/>
            <person name="Havlak P."/>
            <person name="Kuo D.-H."/>
            <person name="Larsson T."/>
            <person name="Lv J."/>
            <person name="Arendt D."/>
            <person name="Savage R."/>
            <person name="Osoegawa K."/>
            <person name="de Jong P."/>
            <person name="Lindberg D.R."/>
            <person name="Seaver E.C."/>
            <person name="Weisblat D.A."/>
            <person name="Putnam N.H."/>
            <person name="Grigoriev I.V."/>
            <person name="Rokhsar D.S."/>
        </authorList>
    </citation>
    <scope>NUCLEOTIDE SEQUENCE</scope>
    <source>
        <strain evidence="4">I ESC-2004</strain>
    </source>
</reference>
<proteinExistence type="inferred from homology"/>
<reference evidence="3" key="3">
    <citation type="submission" date="2015-06" db="UniProtKB">
        <authorList>
            <consortium name="EnsemblMetazoa"/>
        </authorList>
    </citation>
    <scope>IDENTIFICATION</scope>
</reference>
<evidence type="ECO:0000256" key="1">
    <source>
        <dbReference type="ARBA" id="ARBA00010213"/>
    </source>
</evidence>
<dbReference type="OMA" id="SKRDWVN"/>
<reference evidence="2 4" key="2">
    <citation type="journal article" date="2013" name="Nature">
        <title>Insights into bilaterian evolution from three spiralian genomes.</title>
        <authorList>
            <person name="Simakov O."/>
            <person name="Marletaz F."/>
            <person name="Cho S.J."/>
            <person name="Edsinger-Gonzales E."/>
            <person name="Havlak P."/>
            <person name="Hellsten U."/>
            <person name="Kuo D.H."/>
            <person name="Larsson T."/>
            <person name="Lv J."/>
            <person name="Arendt D."/>
            <person name="Savage R."/>
            <person name="Osoegawa K."/>
            <person name="de Jong P."/>
            <person name="Grimwood J."/>
            <person name="Chapman J.A."/>
            <person name="Shapiro H."/>
            <person name="Aerts A."/>
            <person name="Otillar R.P."/>
            <person name="Terry A.Y."/>
            <person name="Boore J.L."/>
            <person name="Grigoriev I.V."/>
            <person name="Lindberg D.R."/>
            <person name="Seaver E.C."/>
            <person name="Weisblat D.A."/>
            <person name="Putnam N.H."/>
            <person name="Rokhsar D.S."/>
        </authorList>
    </citation>
    <scope>NUCLEOTIDE SEQUENCE</scope>
    <source>
        <strain evidence="2 4">I ESC-2004</strain>
    </source>
</reference>
<keyword evidence="4" id="KW-1185">Reference proteome</keyword>
<dbReference type="PANTHER" id="PTHR21562">
    <property type="entry name" value="NOTUM-RELATED"/>
    <property type="match status" value="1"/>
</dbReference>
<evidence type="ECO:0000313" key="3">
    <source>
        <dbReference type="EnsemblMetazoa" id="CapteP135953"/>
    </source>
</evidence>
<dbReference type="EnsemblMetazoa" id="CapteT135953">
    <property type="protein sequence ID" value="CapteP135953"/>
    <property type="gene ID" value="CapteG135953"/>
</dbReference>
<dbReference type="STRING" id="283909.R7THP6"/>
<dbReference type="InterPro" id="IPR004963">
    <property type="entry name" value="PAE/NOTUM"/>
</dbReference>
<comment type="similarity">
    <text evidence="1">Belongs to the pectinacetylesterase family. Notum subfamily.</text>
</comment>
<sequence>MVLAASNHFPLDLAELDAIGINAEDLLVHLKHLADGNYVCGPRQMSEMKRHFIRNPSVTCNDGSKAGYYLRRSPSSSRWIVFLEGGWMCFDQGSCQGRWINTPHLMSSGHWAETRKGDGILSWNPDENPFIHDGNLVYVPYCSSDSWSGTYKAQAKGEFSFMGSLILQEVIRDLVEHHDMESASKLYLAGSSAGGTGVLLNLDRVAAQMSLLAPRVEVRGIADSGWFLDNKQYEHVKCSEVHSCAPTEAVMRGFKLWHAEVPDKCRGQYPDDQHWRCFFGYRIYSTLKTPVFVVQHLFDEAQITVNNVGPPVKKAQWQYIHNIGQDMKRTLTNVSALFAPACLSHIVLARSEWQRVSISGVTLPEALKCWEDGRQETNHYEVTHQKDRCSHHRMDHCAWPQCNFSCPKIRNPFTGEEMDFIDLLMQFGLDLSSIAEALGMDLPTLQAMDHDVLLRLLVKNSR</sequence>
<dbReference type="HOGENOM" id="CLU_026533_1_1_1"/>
<evidence type="ECO:0000313" key="4">
    <source>
        <dbReference type="Proteomes" id="UP000014760"/>
    </source>
</evidence>